<proteinExistence type="predicted"/>
<comment type="caution">
    <text evidence="1">The sequence shown here is derived from an EMBL/GenBank/DDBJ whole genome shotgun (WGS) entry which is preliminary data.</text>
</comment>
<organism evidence="1 2">
    <name type="scientific">Alternaria gaisen</name>
    <dbReference type="NCBI Taxonomy" id="167740"/>
    <lineage>
        <taxon>Eukaryota</taxon>
        <taxon>Fungi</taxon>
        <taxon>Dikarya</taxon>
        <taxon>Ascomycota</taxon>
        <taxon>Pezizomycotina</taxon>
        <taxon>Dothideomycetes</taxon>
        <taxon>Pleosporomycetidae</taxon>
        <taxon>Pleosporales</taxon>
        <taxon>Pleosporineae</taxon>
        <taxon>Pleosporaceae</taxon>
        <taxon>Alternaria</taxon>
        <taxon>Alternaria sect. Alternaria</taxon>
    </lineage>
</organism>
<accession>A0ACB6FI95</accession>
<evidence type="ECO:0000313" key="1">
    <source>
        <dbReference type="EMBL" id="KAB2104159.1"/>
    </source>
</evidence>
<protein>
    <submittedName>
        <fullName evidence="1">Uncharacterized protein</fullName>
    </submittedName>
</protein>
<sequence length="409" mass="45760">MNLQKFTKNYFTRPGLGVLSAAPEDLFSDLDNDLADVDQAIEEEESCLERLEPLIDSIQEAQLTELALRQEIDRFRDYIDPLWAESVGFATTVFQHAGIEHEEWPDVSAEIDVADATGWFTERAREFGDGITSLQNTAIIAALEVQKTDLDSEAEANQQAALGAQKKRLEHEASQAQKVIINAALAAEKQQLESTANAATKAALEEQSTQHEKHLAELYTQLDSEKKAHGHLKTELNGLTTQYKTDLAELQSQLDREKKAHDQLKTGIEADSEYHLQEAEFLPKAVQRGVHLEYRLNTVLRERDDAREANKDLDARVLNLSTHNKRATAEAGAANDQAIELVSRVCNDLHITMADYNSASWAELWKDVSNDLHDQIQSVHEAQRTLQTETLEAAEQFAQAVFDAQGIPH</sequence>
<dbReference type="EMBL" id="PDWZ02000007">
    <property type="protein sequence ID" value="KAB2104159.1"/>
    <property type="molecule type" value="Genomic_DNA"/>
</dbReference>
<keyword evidence="2" id="KW-1185">Reference proteome</keyword>
<evidence type="ECO:0000313" key="2">
    <source>
        <dbReference type="Proteomes" id="UP000293547"/>
    </source>
</evidence>
<dbReference type="Proteomes" id="UP000293547">
    <property type="component" value="Unassembled WGS sequence"/>
</dbReference>
<reference evidence="1 2" key="1">
    <citation type="journal article" date="2019" name="bioRxiv">
        <title>Genomics, evolutionary history and diagnostics of the Alternaria alternata species group including apple and Asian pear pathotypes.</title>
        <authorList>
            <person name="Armitage A.D."/>
            <person name="Cockerton H.M."/>
            <person name="Sreenivasaprasad S."/>
            <person name="Woodhall J.W."/>
            <person name="Lane C.R."/>
            <person name="Harrison R.J."/>
            <person name="Clarkson J.P."/>
        </authorList>
    </citation>
    <scope>NUCLEOTIDE SEQUENCE [LARGE SCALE GENOMIC DNA]</scope>
    <source>
        <strain evidence="1 2">FERA 650</strain>
    </source>
</reference>
<name>A0ACB6FI95_9PLEO</name>
<gene>
    <name evidence="1" type="ORF">AG0111_0g7595</name>
</gene>